<evidence type="ECO:0000256" key="1">
    <source>
        <dbReference type="ARBA" id="ARBA00000073"/>
    </source>
</evidence>
<dbReference type="SUPFAM" id="SSF55120">
    <property type="entry name" value="Pseudouridine synthase"/>
    <property type="match status" value="1"/>
</dbReference>
<dbReference type="CDD" id="cd02869">
    <property type="entry name" value="PseudoU_synth_RluA_like"/>
    <property type="match status" value="1"/>
</dbReference>
<dbReference type="PANTHER" id="PTHR21600">
    <property type="entry name" value="MITOCHONDRIAL RNA PSEUDOURIDINE SYNTHASE"/>
    <property type="match status" value="1"/>
</dbReference>
<comment type="similarity">
    <text evidence="2 3">Belongs to the pseudouridine synthase RluA family.</text>
</comment>
<comment type="function">
    <text evidence="3">Responsible for synthesis of pseudouridine from uracil.</text>
</comment>
<name>A0ABW5QDF0_9BACI</name>
<dbReference type="InterPro" id="IPR050188">
    <property type="entry name" value="RluA_PseudoU_synthase"/>
</dbReference>
<evidence type="ECO:0000259" key="4">
    <source>
        <dbReference type="Pfam" id="PF00849"/>
    </source>
</evidence>
<evidence type="ECO:0000313" key="6">
    <source>
        <dbReference type="Proteomes" id="UP001597452"/>
    </source>
</evidence>
<dbReference type="InterPro" id="IPR006145">
    <property type="entry name" value="PsdUridine_synth_RsuA/RluA"/>
</dbReference>
<accession>A0ABW5QDF0</accession>
<proteinExistence type="inferred from homology"/>
<evidence type="ECO:0000256" key="2">
    <source>
        <dbReference type="ARBA" id="ARBA00010876"/>
    </source>
</evidence>
<protein>
    <recommendedName>
        <fullName evidence="3">Pseudouridine synthase</fullName>
        <ecNumber evidence="3">5.4.99.-</ecNumber>
    </recommendedName>
</protein>
<dbReference type="Proteomes" id="UP001597452">
    <property type="component" value="Unassembled WGS sequence"/>
</dbReference>
<dbReference type="EC" id="5.4.99.-" evidence="3"/>
<dbReference type="PROSITE" id="PS01129">
    <property type="entry name" value="PSI_RLU"/>
    <property type="match status" value="1"/>
</dbReference>
<comment type="caution">
    <text evidence="5">The sequence shown here is derived from an EMBL/GenBank/DDBJ whole genome shotgun (WGS) entry which is preliminary data.</text>
</comment>
<evidence type="ECO:0000256" key="3">
    <source>
        <dbReference type="RuleBase" id="RU362028"/>
    </source>
</evidence>
<evidence type="ECO:0000313" key="5">
    <source>
        <dbReference type="EMBL" id="MFD2639906.1"/>
    </source>
</evidence>
<organism evidence="5 6">
    <name type="scientific">Piscibacillus salipiscarius</name>
    <dbReference type="NCBI Taxonomy" id="299480"/>
    <lineage>
        <taxon>Bacteria</taxon>
        <taxon>Bacillati</taxon>
        <taxon>Bacillota</taxon>
        <taxon>Bacilli</taxon>
        <taxon>Bacillales</taxon>
        <taxon>Bacillaceae</taxon>
        <taxon>Piscibacillus</taxon>
    </lineage>
</organism>
<dbReference type="RefSeq" id="WP_377329956.1">
    <property type="nucleotide sequence ID" value="NZ_JBHUMZ010000049.1"/>
</dbReference>
<sequence length="287" mass="32908">MMLKWKITSSDEHKLVRDYLLHDRAFSNRLLKELKKSGKILVEGEPVTVRHSLRSGQILTVHMPIESVNENLKPIEMNLNIVYEDDFLLTINKPRGLSVLPNMNDEVTLANGLVDYYLQNHIKSTVHIVTRIDKWTSGLVLIAKNKYIHYLLSKQNIHREYRAIIEGKIQKEIGTIDLPIARNLPSIIERKVDVNGKRATTHFQVLKEMNDRSLIAVTLDTGRTHQIRVHFSYMGHPLIGDDLYGSTQRSINGQALHARLLKFKHPINSKVISCVASYPSEIQELLI</sequence>
<comment type="catalytic activity">
    <reaction evidence="1 3">
        <text>a uridine in RNA = a pseudouridine in RNA</text>
        <dbReference type="Rhea" id="RHEA:48348"/>
        <dbReference type="Rhea" id="RHEA-COMP:12068"/>
        <dbReference type="Rhea" id="RHEA-COMP:12069"/>
        <dbReference type="ChEBI" id="CHEBI:65314"/>
        <dbReference type="ChEBI" id="CHEBI:65315"/>
    </reaction>
</comment>
<gene>
    <name evidence="5" type="ORF">ACFSW4_13640</name>
</gene>
<keyword evidence="6" id="KW-1185">Reference proteome</keyword>
<reference evidence="6" key="1">
    <citation type="journal article" date="2019" name="Int. J. Syst. Evol. Microbiol.">
        <title>The Global Catalogue of Microorganisms (GCM) 10K type strain sequencing project: providing services to taxonomists for standard genome sequencing and annotation.</title>
        <authorList>
            <consortium name="The Broad Institute Genomics Platform"/>
            <consortium name="The Broad Institute Genome Sequencing Center for Infectious Disease"/>
            <person name="Wu L."/>
            <person name="Ma J."/>
        </authorList>
    </citation>
    <scope>NUCLEOTIDE SEQUENCE [LARGE SCALE GENOMIC DNA]</scope>
    <source>
        <strain evidence="6">TISTR 1571</strain>
    </source>
</reference>
<keyword evidence="3 5" id="KW-0413">Isomerase</keyword>
<dbReference type="InterPro" id="IPR020103">
    <property type="entry name" value="PsdUridine_synth_cat_dom_sf"/>
</dbReference>
<feature type="domain" description="Pseudouridine synthase RsuA/RluA-like" evidence="4">
    <location>
        <begin position="88"/>
        <end position="232"/>
    </location>
</feature>
<dbReference type="PANTHER" id="PTHR21600:SF35">
    <property type="entry name" value="PSEUDOURIDINE SYNTHASE"/>
    <property type="match status" value="1"/>
</dbReference>
<dbReference type="GO" id="GO:0016853">
    <property type="term" value="F:isomerase activity"/>
    <property type="evidence" value="ECO:0007669"/>
    <property type="project" value="UniProtKB-KW"/>
</dbReference>
<dbReference type="Pfam" id="PF00849">
    <property type="entry name" value="PseudoU_synth_2"/>
    <property type="match status" value="1"/>
</dbReference>
<dbReference type="Gene3D" id="3.30.2350.10">
    <property type="entry name" value="Pseudouridine synthase"/>
    <property type="match status" value="1"/>
</dbReference>
<dbReference type="InterPro" id="IPR006224">
    <property type="entry name" value="PsdUridine_synth_RluA-like_CS"/>
</dbReference>
<dbReference type="InterPro" id="IPR006225">
    <property type="entry name" value="PsdUridine_synth_RluC/D"/>
</dbReference>
<dbReference type="EMBL" id="JBHUMZ010000049">
    <property type="protein sequence ID" value="MFD2639906.1"/>
    <property type="molecule type" value="Genomic_DNA"/>
</dbReference>
<dbReference type="NCBIfam" id="TIGR00005">
    <property type="entry name" value="rluA_subfam"/>
    <property type="match status" value="1"/>
</dbReference>